<feature type="transmembrane region" description="Helical" evidence="1">
    <location>
        <begin position="12"/>
        <end position="29"/>
    </location>
</feature>
<keyword evidence="1" id="KW-0812">Transmembrane</keyword>
<proteinExistence type="predicted"/>
<name>A0A0B6WY35_9BACT</name>
<reference evidence="2 3" key="1">
    <citation type="submission" date="2013-12" db="EMBL/GenBank/DDBJ databases">
        <authorList>
            <person name="Stott M."/>
        </authorList>
    </citation>
    <scope>NUCLEOTIDE SEQUENCE [LARGE SCALE GENOMIC DNA]</scope>
    <source>
        <strain evidence="2 3">K22</strain>
    </source>
</reference>
<keyword evidence="1" id="KW-0472">Membrane</keyword>
<reference evidence="2 3" key="2">
    <citation type="submission" date="2015-01" db="EMBL/GenBank/DDBJ databases">
        <title>Complete genome sequence of Pyrinomonas methylaliphatogenes type strain K22T.</title>
        <authorList>
            <person name="Lee K.C.Y."/>
            <person name="Power J.F."/>
            <person name="Dunfield P.F."/>
            <person name="Morgan X.C."/>
            <person name="Huttenhower C."/>
            <person name="Stott M.B."/>
        </authorList>
    </citation>
    <scope>NUCLEOTIDE SEQUENCE [LARGE SCALE GENOMIC DNA]</scope>
    <source>
        <strain evidence="2 3">K22</strain>
    </source>
</reference>
<sequence>MKVERRTYLQAGARGIILGATLFNLFVCLRHELYHYIHYGNRLDEVVINAKRMSAVRADLPRRGIVGYLSDRRGEDADHECTRTQYNLIPIIVSCSPSSTEPIVIGDFRKPTTAAEIYRARKLTPLRDYGNGVMLLVGGGSSSESALR</sequence>
<evidence type="ECO:0000256" key="1">
    <source>
        <dbReference type="SAM" id="Phobius"/>
    </source>
</evidence>
<protein>
    <submittedName>
        <fullName evidence="2">Uncharacterized protein</fullName>
    </submittedName>
</protein>
<gene>
    <name evidence="2" type="ORF">PYK22_01202</name>
</gene>
<keyword evidence="3" id="KW-1185">Reference proteome</keyword>
<dbReference type="OrthoDB" id="9998703at2"/>
<organism evidence="2 3">
    <name type="scientific">Pyrinomonas methylaliphatogenes</name>
    <dbReference type="NCBI Taxonomy" id="454194"/>
    <lineage>
        <taxon>Bacteria</taxon>
        <taxon>Pseudomonadati</taxon>
        <taxon>Acidobacteriota</taxon>
        <taxon>Blastocatellia</taxon>
        <taxon>Blastocatellales</taxon>
        <taxon>Pyrinomonadaceae</taxon>
        <taxon>Pyrinomonas</taxon>
    </lineage>
</organism>
<dbReference type="Proteomes" id="UP000031518">
    <property type="component" value="Unassembled WGS sequence"/>
</dbReference>
<dbReference type="STRING" id="454194.PYK22_01202"/>
<accession>A0A0B6WY35</accession>
<evidence type="ECO:0000313" key="2">
    <source>
        <dbReference type="EMBL" id="CDM65204.1"/>
    </source>
</evidence>
<dbReference type="EMBL" id="CBXV010000004">
    <property type="protein sequence ID" value="CDM65204.1"/>
    <property type="molecule type" value="Genomic_DNA"/>
</dbReference>
<keyword evidence="1" id="KW-1133">Transmembrane helix</keyword>
<evidence type="ECO:0000313" key="3">
    <source>
        <dbReference type="Proteomes" id="UP000031518"/>
    </source>
</evidence>
<dbReference type="AlphaFoldDB" id="A0A0B6WY35"/>